<name>A0ABT2UK91_9BACL</name>
<proteinExistence type="predicted"/>
<comment type="caution">
    <text evidence="1">The sequence shown here is derived from an EMBL/GenBank/DDBJ whole genome shotgun (WGS) entry which is preliminary data.</text>
</comment>
<dbReference type="EMBL" id="JAOQIO010000089">
    <property type="protein sequence ID" value="MCU6795061.1"/>
    <property type="molecule type" value="Genomic_DNA"/>
</dbReference>
<accession>A0ABT2UK91</accession>
<dbReference type="InterPro" id="IPR018680">
    <property type="entry name" value="DUF2164"/>
</dbReference>
<evidence type="ECO:0000313" key="1">
    <source>
        <dbReference type="EMBL" id="MCU6795061.1"/>
    </source>
</evidence>
<evidence type="ECO:0000313" key="2">
    <source>
        <dbReference type="Proteomes" id="UP001652445"/>
    </source>
</evidence>
<dbReference type="Pfam" id="PF09932">
    <property type="entry name" value="DUF2164"/>
    <property type="match status" value="1"/>
</dbReference>
<reference evidence="1 2" key="1">
    <citation type="submission" date="2022-09" db="EMBL/GenBank/DDBJ databases">
        <authorList>
            <person name="Han X.L."/>
            <person name="Wang Q."/>
            <person name="Lu T."/>
        </authorList>
    </citation>
    <scope>NUCLEOTIDE SEQUENCE [LARGE SCALE GENOMIC DNA]</scope>
    <source>
        <strain evidence="1 2">WQ 127069</strain>
    </source>
</reference>
<organism evidence="1 2">
    <name type="scientific">Paenibacillus baimaensis</name>
    <dbReference type="NCBI Taxonomy" id="2982185"/>
    <lineage>
        <taxon>Bacteria</taxon>
        <taxon>Bacillati</taxon>
        <taxon>Bacillota</taxon>
        <taxon>Bacilli</taxon>
        <taxon>Bacillales</taxon>
        <taxon>Paenibacillaceae</taxon>
        <taxon>Paenibacillus</taxon>
    </lineage>
</organism>
<keyword evidence="2" id="KW-1185">Reference proteome</keyword>
<gene>
    <name evidence="1" type="ORF">OB236_23415</name>
</gene>
<sequence length="86" mass="10050">MIIPMKLPKEQKEEIIKNVQAYFNEERSETIGDLGAEQLIDFMIKELGPYLYNKGIADARTLINEKAAQIEDELYTLEQPLHNRKR</sequence>
<dbReference type="RefSeq" id="WP_262686111.1">
    <property type="nucleotide sequence ID" value="NZ_JAOQIO010000089.1"/>
</dbReference>
<dbReference type="Proteomes" id="UP001652445">
    <property type="component" value="Unassembled WGS sequence"/>
</dbReference>
<protein>
    <submittedName>
        <fullName evidence="1">DUF2164 domain-containing protein</fullName>
    </submittedName>
</protein>